<name>A0AA41Z5F1_9SPHN</name>
<evidence type="ECO:0000313" key="10">
    <source>
        <dbReference type="Proteomes" id="UP001165565"/>
    </source>
</evidence>
<evidence type="ECO:0000256" key="6">
    <source>
        <dbReference type="ARBA" id="ARBA00023136"/>
    </source>
</evidence>
<reference evidence="9" key="1">
    <citation type="submission" date="2022-06" db="EMBL/GenBank/DDBJ databases">
        <title>Sphingomonas sp. nov. isolated from rhizosphere soil of tomato.</title>
        <authorList>
            <person name="Dong H."/>
            <person name="Gao R."/>
        </authorList>
    </citation>
    <scope>NUCLEOTIDE SEQUENCE</scope>
    <source>
        <strain evidence="9">MMSM24</strain>
    </source>
</reference>
<keyword evidence="4 7" id="KW-0812">Transmembrane</keyword>
<dbReference type="EMBL" id="JANFAV010000001">
    <property type="protein sequence ID" value="MCW6533228.1"/>
    <property type="molecule type" value="Genomic_DNA"/>
</dbReference>
<dbReference type="PANTHER" id="PTHR34582:SF6">
    <property type="entry name" value="UPF0702 TRANSMEMBRANE PROTEIN YCAP"/>
    <property type="match status" value="1"/>
</dbReference>
<keyword evidence="5 7" id="KW-1133">Transmembrane helix</keyword>
<dbReference type="Proteomes" id="UP001165565">
    <property type="component" value="Unassembled WGS sequence"/>
</dbReference>
<evidence type="ECO:0000256" key="1">
    <source>
        <dbReference type="ARBA" id="ARBA00004651"/>
    </source>
</evidence>
<evidence type="ECO:0000256" key="2">
    <source>
        <dbReference type="ARBA" id="ARBA00006448"/>
    </source>
</evidence>
<comment type="caution">
    <text evidence="9">The sequence shown here is derived from an EMBL/GenBank/DDBJ whole genome shotgun (WGS) entry which is preliminary data.</text>
</comment>
<evidence type="ECO:0000256" key="4">
    <source>
        <dbReference type="ARBA" id="ARBA00022692"/>
    </source>
</evidence>
<evidence type="ECO:0000313" key="9">
    <source>
        <dbReference type="EMBL" id="MCW6533228.1"/>
    </source>
</evidence>
<sequence length="169" mass="18342">MTWLHHIIGPDDGSATIAQFCARAVILFLYGILCIRIAGRRTFSNLSALDLIVALVVGSNISRAMTGKAPFVGTLAATLVLVLLHRLVALATVRSNWLALFVKGRPAVLVRDGEIDGKAMLRHGISKEDLIEGMRMEQVAHLNEVALATMERGGKISIIRKTRPARPPV</sequence>
<dbReference type="GO" id="GO:0005886">
    <property type="term" value="C:plasma membrane"/>
    <property type="evidence" value="ECO:0007669"/>
    <property type="project" value="UniProtKB-SubCell"/>
</dbReference>
<comment type="subcellular location">
    <subcellularLocation>
        <location evidence="1">Cell membrane</location>
        <topology evidence="1">Multi-pass membrane protein</topology>
    </subcellularLocation>
</comment>
<accession>A0AA41Z5F1</accession>
<dbReference type="PANTHER" id="PTHR34582">
    <property type="entry name" value="UPF0702 TRANSMEMBRANE PROTEIN YCAP"/>
    <property type="match status" value="1"/>
</dbReference>
<keyword evidence="10" id="KW-1185">Reference proteome</keyword>
<proteinExistence type="inferred from homology"/>
<protein>
    <submittedName>
        <fullName evidence="9">DUF421 domain-containing protein</fullName>
    </submittedName>
</protein>
<evidence type="ECO:0000256" key="3">
    <source>
        <dbReference type="ARBA" id="ARBA00022475"/>
    </source>
</evidence>
<organism evidence="9 10">
    <name type="scientific">Sphingomonas lycopersici</name>
    <dbReference type="NCBI Taxonomy" id="2951807"/>
    <lineage>
        <taxon>Bacteria</taxon>
        <taxon>Pseudomonadati</taxon>
        <taxon>Pseudomonadota</taxon>
        <taxon>Alphaproteobacteria</taxon>
        <taxon>Sphingomonadales</taxon>
        <taxon>Sphingomonadaceae</taxon>
        <taxon>Sphingomonas</taxon>
    </lineage>
</organism>
<keyword evidence="3" id="KW-1003">Cell membrane</keyword>
<gene>
    <name evidence="9" type="ORF">NEE01_00375</name>
</gene>
<comment type="similarity">
    <text evidence="2">Belongs to the UPF0702 family.</text>
</comment>
<feature type="transmembrane region" description="Helical" evidence="7">
    <location>
        <begin position="17"/>
        <end position="39"/>
    </location>
</feature>
<keyword evidence="6 7" id="KW-0472">Membrane</keyword>
<dbReference type="Gene3D" id="3.30.240.20">
    <property type="entry name" value="bsu07140 like domains"/>
    <property type="match status" value="1"/>
</dbReference>
<feature type="domain" description="YetF C-terminal" evidence="8">
    <location>
        <begin position="94"/>
        <end position="163"/>
    </location>
</feature>
<dbReference type="InterPro" id="IPR007353">
    <property type="entry name" value="DUF421"/>
</dbReference>
<feature type="transmembrane region" description="Helical" evidence="7">
    <location>
        <begin position="71"/>
        <end position="93"/>
    </location>
</feature>
<evidence type="ECO:0000256" key="7">
    <source>
        <dbReference type="SAM" id="Phobius"/>
    </source>
</evidence>
<dbReference type="InterPro" id="IPR023090">
    <property type="entry name" value="UPF0702_alpha/beta_dom_sf"/>
</dbReference>
<evidence type="ECO:0000256" key="5">
    <source>
        <dbReference type="ARBA" id="ARBA00022989"/>
    </source>
</evidence>
<evidence type="ECO:0000259" key="8">
    <source>
        <dbReference type="Pfam" id="PF04239"/>
    </source>
</evidence>
<dbReference type="Pfam" id="PF04239">
    <property type="entry name" value="DUF421"/>
    <property type="match status" value="1"/>
</dbReference>
<dbReference type="RefSeq" id="WP_265267278.1">
    <property type="nucleotide sequence ID" value="NZ_JANFAV010000001.1"/>
</dbReference>
<dbReference type="AlphaFoldDB" id="A0AA41Z5F1"/>